<comment type="cofactor">
    <cofactor evidence="9">
        <name>Mg(2+)</name>
        <dbReference type="ChEBI" id="CHEBI:18420"/>
    </cofactor>
    <text evidence="9">Binds 1 Mg(2+) ion.</text>
</comment>
<comment type="catalytic activity">
    <reaction evidence="11">
        <text>a phosphate monoester + H2O = an alcohol + phosphate</text>
        <dbReference type="Rhea" id="RHEA:15017"/>
        <dbReference type="ChEBI" id="CHEBI:15377"/>
        <dbReference type="ChEBI" id="CHEBI:30879"/>
        <dbReference type="ChEBI" id="CHEBI:43474"/>
        <dbReference type="ChEBI" id="CHEBI:67140"/>
        <dbReference type="EC" id="3.1.3.1"/>
    </reaction>
</comment>
<feature type="transmembrane region" description="Helical" evidence="12">
    <location>
        <begin position="42"/>
        <end position="70"/>
    </location>
</feature>
<dbReference type="InterPro" id="IPR017850">
    <property type="entry name" value="Alkaline_phosphatase_core_sf"/>
</dbReference>
<organism evidence="13 14">
    <name type="scientific">Acrasis kona</name>
    <dbReference type="NCBI Taxonomy" id="1008807"/>
    <lineage>
        <taxon>Eukaryota</taxon>
        <taxon>Discoba</taxon>
        <taxon>Heterolobosea</taxon>
        <taxon>Tetramitia</taxon>
        <taxon>Eutetramitia</taxon>
        <taxon>Acrasidae</taxon>
        <taxon>Acrasis</taxon>
    </lineage>
</organism>
<dbReference type="SUPFAM" id="SSF53649">
    <property type="entry name" value="Alkaline phosphatase-like"/>
    <property type="match status" value="1"/>
</dbReference>
<dbReference type="CDD" id="cd16012">
    <property type="entry name" value="ALP"/>
    <property type="match status" value="1"/>
</dbReference>
<feature type="binding site" evidence="9">
    <location>
        <position position="332"/>
    </location>
    <ligand>
        <name>Zn(2+)</name>
        <dbReference type="ChEBI" id="CHEBI:29105"/>
        <label>2</label>
    </ligand>
</feature>
<proteinExistence type="inferred from homology"/>
<dbReference type="InterPro" id="IPR018299">
    <property type="entry name" value="Alkaline_phosphatase_AS"/>
</dbReference>
<dbReference type="AlphaFoldDB" id="A0AAW2ZJQ9"/>
<feature type="binding site" evidence="9">
    <location>
        <position position="89"/>
    </location>
    <ligand>
        <name>Mg(2+)</name>
        <dbReference type="ChEBI" id="CHEBI:18420"/>
    </ligand>
</feature>
<dbReference type="PANTHER" id="PTHR11596:SF5">
    <property type="entry name" value="ALKALINE PHOSPHATASE"/>
    <property type="match status" value="1"/>
</dbReference>
<evidence type="ECO:0000256" key="8">
    <source>
        <dbReference type="PIRSR" id="PIRSR601952-1"/>
    </source>
</evidence>
<feature type="binding site" evidence="9">
    <location>
        <position position="328"/>
    </location>
    <ligand>
        <name>Zn(2+)</name>
        <dbReference type="ChEBI" id="CHEBI:29105"/>
        <label>2</label>
    </ligand>
</feature>
<keyword evidence="14" id="KW-1185">Reference proteome</keyword>
<dbReference type="PANTHER" id="PTHR11596">
    <property type="entry name" value="ALKALINE PHOSPHATASE"/>
    <property type="match status" value="1"/>
</dbReference>
<evidence type="ECO:0000256" key="9">
    <source>
        <dbReference type="PIRSR" id="PIRSR601952-2"/>
    </source>
</evidence>
<dbReference type="PROSITE" id="PS00123">
    <property type="entry name" value="ALKALINE_PHOSPHATASE"/>
    <property type="match status" value="1"/>
</dbReference>
<keyword evidence="12" id="KW-0472">Membrane</keyword>
<evidence type="ECO:0000256" key="1">
    <source>
        <dbReference type="ARBA" id="ARBA00005984"/>
    </source>
</evidence>
<dbReference type="EMBL" id="JAOPGA020001500">
    <property type="protein sequence ID" value="KAL0488946.1"/>
    <property type="molecule type" value="Genomic_DNA"/>
</dbReference>
<keyword evidence="12" id="KW-1133">Transmembrane helix</keyword>
<keyword evidence="6 9" id="KW-0862">Zinc</keyword>
<dbReference type="InterPro" id="IPR001952">
    <property type="entry name" value="Alkaline_phosphatase"/>
</dbReference>
<protein>
    <recommendedName>
        <fullName evidence="2 11">Alkaline phosphatase</fullName>
        <ecNumber evidence="2 11">3.1.3.1</ecNumber>
    </recommendedName>
</protein>
<dbReference type="Gene3D" id="3.40.720.10">
    <property type="entry name" value="Alkaline Phosphatase, subunit A"/>
    <property type="match status" value="1"/>
</dbReference>
<feature type="binding site" evidence="9">
    <location>
        <position position="371"/>
    </location>
    <ligand>
        <name>Zn(2+)</name>
        <dbReference type="ChEBI" id="CHEBI:29105"/>
        <label>2</label>
    </ligand>
</feature>
<evidence type="ECO:0000313" key="14">
    <source>
        <dbReference type="Proteomes" id="UP001431209"/>
    </source>
</evidence>
<dbReference type="GO" id="GO:0046872">
    <property type="term" value="F:metal ion binding"/>
    <property type="evidence" value="ECO:0007669"/>
    <property type="project" value="UniProtKB-KW"/>
</dbReference>
<feature type="active site" description="Phosphoserine intermediate" evidence="8">
    <location>
        <position position="130"/>
    </location>
</feature>
<dbReference type="GO" id="GO:0004035">
    <property type="term" value="F:alkaline phosphatase activity"/>
    <property type="evidence" value="ECO:0007669"/>
    <property type="project" value="UniProtKB-EC"/>
</dbReference>
<evidence type="ECO:0000256" key="10">
    <source>
        <dbReference type="RuleBase" id="RU003946"/>
    </source>
</evidence>
<evidence type="ECO:0000256" key="11">
    <source>
        <dbReference type="RuleBase" id="RU003947"/>
    </source>
</evidence>
<sequence length="525" mass="56816">MHHDDSYSLNDDIDYNPLTKQAQSSHIPSYYQIDTSAIYKSWIFYGVVLLLVFAVVLSILLGSTLIVVLVRQSSPIISKPKNIIFMVGDGFGPASQTFARVASGNGSLALDDYFVGTSRTYSSDSTVTDSAAGATAFACGLKSYNGAIGVDPQGKPCGTILEAALQKGMKTGLISTTFLSDATPASFSAHAGLRSSVQEIAKQQIVDLTNFVVGDKKYALDVMLGGGRCYIAGKAQSDFTSCRTDDFEGIKESKALGYNFISNREDLLKVDSLPIMGLFADKKMRYNIDRTENDPEPTLLEMVKKGIGLLSKSNPDGFFLVIEGARIDHAGHSNDISAQVREVFHYNEVFKYVSEWANENKETLVVSTADHETGGLTLGRAVDGVSLYTFNYTVALNVNKSTEVMATDIMSKLNQGSSFNDTVKSVLISNGLSSPISDFEVYIAQSTQDVRSNVTALMLGLGEIINRRVRVGFSTVAHTGVDVNVYSAGVQSEKFKGNQENTALGNKIAAMMDFDLKAITEKLNE</sequence>
<feature type="binding site" evidence="9">
    <location>
        <position position="370"/>
    </location>
    <ligand>
        <name>Zn(2+)</name>
        <dbReference type="ChEBI" id="CHEBI:29105"/>
        <label>2</label>
    </ligand>
</feature>
<dbReference type="EC" id="3.1.3.1" evidence="2 11"/>
<feature type="binding site" evidence="9">
    <location>
        <position position="478"/>
    </location>
    <ligand>
        <name>Zn(2+)</name>
        <dbReference type="ChEBI" id="CHEBI:29105"/>
        <label>2</label>
    </ligand>
</feature>
<evidence type="ECO:0000256" key="7">
    <source>
        <dbReference type="ARBA" id="ARBA00022842"/>
    </source>
</evidence>
<keyword evidence="4 9" id="KW-0479">Metal-binding</keyword>
<evidence type="ECO:0000313" key="13">
    <source>
        <dbReference type="EMBL" id="KAL0488946.1"/>
    </source>
</evidence>
<name>A0AAW2ZJQ9_9EUKA</name>
<evidence type="ECO:0000256" key="2">
    <source>
        <dbReference type="ARBA" id="ARBA00012647"/>
    </source>
</evidence>
<comment type="similarity">
    <text evidence="1 10">Belongs to the alkaline phosphatase family.</text>
</comment>
<keyword evidence="7 9" id="KW-0460">Magnesium</keyword>
<feature type="binding site" evidence="9">
    <location>
        <position position="183"/>
    </location>
    <ligand>
        <name>Mg(2+)</name>
        <dbReference type="ChEBI" id="CHEBI:18420"/>
    </ligand>
</feature>
<dbReference type="PRINTS" id="PR00113">
    <property type="entry name" value="ALKPHPHTASE"/>
</dbReference>
<gene>
    <name evidence="13" type="ORF">AKO1_013448</name>
</gene>
<accession>A0AAW2ZJQ9</accession>
<comment type="cofactor">
    <cofactor evidence="9">
        <name>Zn(2+)</name>
        <dbReference type="ChEBI" id="CHEBI:29105"/>
    </cofactor>
    <text evidence="9">Binds 2 Zn(2+) ions.</text>
</comment>
<feature type="binding site" evidence="9">
    <location>
        <position position="181"/>
    </location>
    <ligand>
        <name>Mg(2+)</name>
        <dbReference type="ChEBI" id="CHEBI:18420"/>
    </ligand>
</feature>
<dbReference type="SMART" id="SM00098">
    <property type="entry name" value="alkPPc"/>
    <property type="match status" value="1"/>
</dbReference>
<reference evidence="13 14" key="1">
    <citation type="submission" date="2024-03" db="EMBL/GenBank/DDBJ databases">
        <title>The Acrasis kona genome and developmental transcriptomes reveal deep origins of eukaryotic multicellular pathways.</title>
        <authorList>
            <person name="Sheikh S."/>
            <person name="Fu C.-J."/>
            <person name="Brown M.W."/>
            <person name="Baldauf S.L."/>
        </authorList>
    </citation>
    <scope>NUCLEOTIDE SEQUENCE [LARGE SCALE GENOMIC DNA]</scope>
    <source>
        <strain evidence="13 14">ATCC MYA-3509</strain>
    </source>
</reference>
<comment type="caution">
    <text evidence="13">The sequence shown here is derived from an EMBL/GenBank/DDBJ whole genome shotgun (WGS) entry which is preliminary data.</text>
</comment>
<keyword evidence="5 11" id="KW-0378">Hydrolase</keyword>
<evidence type="ECO:0000256" key="4">
    <source>
        <dbReference type="ARBA" id="ARBA00022723"/>
    </source>
</evidence>
<evidence type="ECO:0000256" key="5">
    <source>
        <dbReference type="ARBA" id="ARBA00022801"/>
    </source>
</evidence>
<evidence type="ECO:0000256" key="3">
    <source>
        <dbReference type="ARBA" id="ARBA00022553"/>
    </source>
</evidence>
<feature type="binding site" evidence="9">
    <location>
        <position position="323"/>
    </location>
    <ligand>
        <name>Mg(2+)</name>
        <dbReference type="ChEBI" id="CHEBI:18420"/>
    </ligand>
</feature>
<dbReference type="Pfam" id="PF00245">
    <property type="entry name" value="Alk_phosphatase"/>
    <property type="match status" value="1"/>
</dbReference>
<dbReference type="Proteomes" id="UP001431209">
    <property type="component" value="Unassembled WGS sequence"/>
</dbReference>
<keyword evidence="12" id="KW-0812">Transmembrane</keyword>
<evidence type="ECO:0000256" key="6">
    <source>
        <dbReference type="ARBA" id="ARBA00022833"/>
    </source>
</evidence>
<dbReference type="Gene3D" id="1.10.60.40">
    <property type="match status" value="1"/>
</dbReference>
<evidence type="ECO:0000256" key="12">
    <source>
        <dbReference type="SAM" id="Phobius"/>
    </source>
</evidence>
<feature type="binding site" evidence="9">
    <location>
        <position position="89"/>
    </location>
    <ligand>
        <name>Zn(2+)</name>
        <dbReference type="ChEBI" id="CHEBI:29105"/>
        <label>2</label>
    </ligand>
</feature>
<keyword evidence="3" id="KW-0597">Phosphoprotein</keyword>